<dbReference type="EMBL" id="JBAKBE010000011">
    <property type="protein sequence ID" value="MEH0098013.1"/>
    <property type="molecule type" value="Genomic_DNA"/>
</dbReference>
<protein>
    <submittedName>
        <fullName evidence="1">Uncharacterized protein</fullName>
    </submittedName>
</protein>
<gene>
    <name evidence="1" type="ORF">V6L76_17255</name>
</gene>
<comment type="caution">
    <text evidence="1">The sequence shown here is derived from an EMBL/GenBank/DDBJ whole genome shotgun (WGS) entry which is preliminary data.</text>
</comment>
<keyword evidence="2" id="KW-1185">Reference proteome</keyword>
<dbReference type="RefSeq" id="WP_334252433.1">
    <property type="nucleotide sequence ID" value="NZ_JBAKBE010000011.1"/>
</dbReference>
<dbReference type="Proteomes" id="UP001380822">
    <property type="component" value="Unassembled WGS sequence"/>
</dbReference>
<accession>A0ABU7ZSI7</accession>
<organism evidence="1 2">
    <name type="scientific">Pannonibacter anstelovis</name>
    <dbReference type="NCBI Taxonomy" id="3121537"/>
    <lineage>
        <taxon>Bacteria</taxon>
        <taxon>Pseudomonadati</taxon>
        <taxon>Pseudomonadota</taxon>
        <taxon>Alphaproteobacteria</taxon>
        <taxon>Hyphomicrobiales</taxon>
        <taxon>Stappiaceae</taxon>
        <taxon>Pannonibacter</taxon>
    </lineage>
</organism>
<proteinExistence type="predicted"/>
<name>A0ABU7ZSI7_9HYPH</name>
<evidence type="ECO:0000313" key="1">
    <source>
        <dbReference type="EMBL" id="MEH0098013.1"/>
    </source>
</evidence>
<sequence length="389" mass="40094">MTDPIAIDELPTTPAATTEDLLPVMRDGGALVITVDQLRQLISDSLMSLIDGKLPLTGGTLTGSLSLNTVLRVRAAAANGQQRLDLQRGDGTVSGRFWHYGGSNGIGIDLHSVDGSTVITRMEMSGASPGSVAINASPIVTADTFATQLAANSGWLQLSRTITGMTLSNSVVDTVNDIVVAAGSCASDGTAPAMMTLASAITKRTDAAWSAGNNAGGWLDGAAMPDGTGHVFAIRRPDTGQVDVGLSASLTPALPSGYTQRRRLGSVVRAAGALRPFQQVNDRFTFVAPVTDLSSTTLRAAAALTLSVPGGLPVRAQLRVKPISAAGSILVINSDAFSCYSTTTATYMSYEVAAQTNADRQITIEAAGTAGSLPWSVATTGWIDEARSV</sequence>
<reference evidence="1 2" key="1">
    <citation type="submission" date="2024-02" db="EMBL/GenBank/DDBJ databases">
        <title>A new putative Pannonibacter species isolated from two cases of bloodstream infections in paediatric patients.</title>
        <authorList>
            <person name="Castellana S."/>
            <person name="De Laurentiis V."/>
            <person name="Grassi M."/>
            <person name="De Leonardis F."/>
            <person name="Mosca A."/>
            <person name="De Carlo C."/>
            <person name="Sparapano E."/>
            <person name="Ronga L."/>
            <person name="Santacroce L."/>
            <person name="Chironna M."/>
            <person name="De Robertis A."/>
            <person name="Bianco A."/>
            <person name="Del Sambro L."/>
            <person name="Capozzi L."/>
            <person name="Parisi A."/>
        </authorList>
    </citation>
    <scope>NUCLEOTIDE SEQUENCE [LARGE SCALE GENOMIC DNA]</scope>
    <source>
        <strain evidence="1 2">Pt2</strain>
    </source>
</reference>
<evidence type="ECO:0000313" key="2">
    <source>
        <dbReference type="Proteomes" id="UP001380822"/>
    </source>
</evidence>